<keyword evidence="3" id="KW-0813">Transport</keyword>
<sequence>ATALGLMNFDKVAKAQWFDLVLPFEIALPIFDPVLILTMTLVMVVVMIESTGMFLALGEMTGRKVDQAALTRGLRTDGLGTLIGGIFNTFPYTSFSQNVGLVAVTGVRSRFVCVTGGLILVLLGLLPKMAALVESLPTVVL</sequence>
<evidence type="ECO:0000256" key="3">
    <source>
        <dbReference type="ARBA" id="ARBA00022448"/>
    </source>
</evidence>
<comment type="caution">
    <text evidence="8">The sequence shown here is derived from an EMBL/GenBank/DDBJ whole genome shotgun (WGS) entry which is preliminary data.</text>
</comment>
<evidence type="ECO:0000256" key="5">
    <source>
        <dbReference type="ARBA" id="ARBA00022989"/>
    </source>
</evidence>
<evidence type="ECO:0000256" key="7">
    <source>
        <dbReference type="SAM" id="Phobius"/>
    </source>
</evidence>
<dbReference type="PANTHER" id="PTHR42810">
    <property type="entry name" value="PURINE PERMEASE C1399.01C-RELATED"/>
    <property type="match status" value="1"/>
</dbReference>
<reference evidence="8 9" key="1">
    <citation type="submission" date="2019-03" db="EMBL/GenBank/DDBJ databases">
        <title>Biocontrol and xenobiotic degradation properties of endophytic Pseudomonas fluorescens strain BRZ63.</title>
        <authorList>
            <person name="Chlebek D.A."/>
            <person name="Pinski A."/>
            <person name="Zur J.P."/>
            <person name="Michalska J."/>
            <person name="Hupert-Kocurek K.T."/>
        </authorList>
    </citation>
    <scope>NUCLEOTIDE SEQUENCE [LARGE SCALE GENOMIC DNA]</scope>
    <source>
        <strain evidence="8 9">BRZ63</strain>
    </source>
</reference>
<evidence type="ECO:0000256" key="4">
    <source>
        <dbReference type="ARBA" id="ARBA00022692"/>
    </source>
</evidence>
<evidence type="ECO:0000313" key="9">
    <source>
        <dbReference type="Proteomes" id="UP000297322"/>
    </source>
</evidence>
<evidence type="ECO:0000256" key="6">
    <source>
        <dbReference type="ARBA" id="ARBA00023136"/>
    </source>
</evidence>
<accession>A0A4Y9TB00</accession>
<dbReference type="EMBL" id="SPVI01000208">
    <property type="protein sequence ID" value="TFW35844.1"/>
    <property type="molecule type" value="Genomic_DNA"/>
</dbReference>
<keyword evidence="6 7" id="KW-0472">Membrane</keyword>
<dbReference type="Pfam" id="PF00860">
    <property type="entry name" value="Xan_ur_permease"/>
    <property type="match status" value="1"/>
</dbReference>
<name>A0A4Y9TB00_PSEFL</name>
<dbReference type="PANTHER" id="PTHR42810:SF4">
    <property type="entry name" value="URIC ACID TRANSPORTER UACT"/>
    <property type="match status" value="1"/>
</dbReference>
<comment type="similarity">
    <text evidence="2">Belongs to the nucleobase:cation symporter-2 (NCS2) (TC 2.A.40) family.</text>
</comment>
<gene>
    <name evidence="8" type="ORF">E4T65_29805</name>
</gene>
<dbReference type="GO" id="GO:0005886">
    <property type="term" value="C:plasma membrane"/>
    <property type="evidence" value="ECO:0007669"/>
    <property type="project" value="TreeGrafter"/>
</dbReference>
<feature type="transmembrane region" description="Helical" evidence="7">
    <location>
        <begin position="34"/>
        <end position="57"/>
    </location>
</feature>
<dbReference type="Proteomes" id="UP000297322">
    <property type="component" value="Unassembled WGS sequence"/>
</dbReference>
<comment type="subcellular location">
    <subcellularLocation>
        <location evidence="1">Membrane</location>
        <topology evidence="1">Multi-pass membrane protein</topology>
    </subcellularLocation>
</comment>
<feature type="transmembrane region" description="Helical" evidence="7">
    <location>
        <begin position="107"/>
        <end position="126"/>
    </location>
</feature>
<proteinExistence type="inferred from homology"/>
<evidence type="ECO:0000256" key="1">
    <source>
        <dbReference type="ARBA" id="ARBA00004141"/>
    </source>
</evidence>
<dbReference type="AlphaFoldDB" id="A0A4Y9TB00"/>
<protein>
    <submittedName>
        <fullName evidence="8">Purine permease</fullName>
    </submittedName>
</protein>
<feature type="non-terminal residue" evidence="8">
    <location>
        <position position="141"/>
    </location>
</feature>
<dbReference type="GO" id="GO:0042907">
    <property type="term" value="F:xanthine transmembrane transporter activity"/>
    <property type="evidence" value="ECO:0007669"/>
    <property type="project" value="TreeGrafter"/>
</dbReference>
<keyword evidence="5 7" id="KW-1133">Transmembrane helix</keyword>
<dbReference type="InterPro" id="IPR006043">
    <property type="entry name" value="NCS2"/>
</dbReference>
<organism evidence="8 9">
    <name type="scientific">Pseudomonas fluorescens</name>
    <dbReference type="NCBI Taxonomy" id="294"/>
    <lineage>
        <taxon>Bacteria</taxon>
        <taxon>Pseudomonadati</taxon>
        <taxon>Pseudomonadota</taxon>
        <taxon>Gammaproteobacteria</taxon>
        <taxon>Pseudomonadales</taxon>
        <taxon>Pseudomonadaceae</taxon>
        <taxon>Pseudomonas</taxon>
    </lineage>
</organism>
<keyword evidence="4 7" id="KW-0812">Transmembrane</keyword>
<evidence type="ECO:0000256" key="2">
    <source>
        <dbReference type="ARBA" id="ARBA00008821"/>
    </source>
</evidence>
<feature type="non-terminal residue" evidence="8">
    <location>
        <position position="1"/>
    </location>
</feature>
<evidence type="ECO:0000313" key="8">
    <source>
        <dbReference type="EMBL" id="TFW35844.1"/>
    </source>
</evidence>